<evidence type="ECO:0000256" key="1">
    <source>
        <dbReference type="ARBA" id="ARBA00004141"/>
    </source>
</evidence>
<feature type="transmembrane region" description="Helical" evidence="10">
    <location>
        <begin position="377"/>
        <end position="404"/>
    </location>
</feature>
<keyword evidence="6 10" id="KW-0472">Membrane</keyword>
<feature type="transmembrane region" description="Helical" evidence="10">
    <location>
        <begin position="410"/>
        <end position="431"/>
    </location>
</feature>
<name>A0A3A6U0B5_9GAMM</name>
<reference evidence="11 12" key="1">
    <citation type="submission" date="2018-09" db="EMBL/GenBank/DDBJ databases">
        <title>Phylogeny of the Shewanellaceae, and recommendation for two new genera, Pseudoshewanella and Parashewanella.</title>
        <authorList>
            <person name="Wang G."/>
        </authorList>
    </citation>
    <scope>NUCLEOTIDE SEQUENCE [LARGE SCALE GENOMIC DNA]</scope>
    <source>
        <strain evidence="11 12">KCTC 22492</strain>
    </source>
</reference>
<keyword evidence="3 10" id="KW-0812">Transmembrane</keyword>
<protein>
    <submittedName>
        <fullName evidence="11">Chloride channel protein</fullName>
    </submittedName>
</protein>
<dbReference type="EMBL" id="QYYH01000109">
    <property type="protein sequence ID" value="RJY07876.1"/>
    <property type="molecule type" value="Genomic_DNA"/>
</dbReference>
<dbReference type="RefSeq" id="WP_121854442.1">
    <property type="nucleotide sequence ID" value="NZ_CP037952.1"/>
</dbReference>
<organism evidence="11 12">
    <name type="scientific">Parashewanella spongiae</name>
    <dbReference type="NCBI Taxonomy" id="342950"/>
    <lineage>
        <taxon>Bacteria</taxon>
        <taxon>Pseudomonadati</taxon>
        <taxon>Pseudomonadota</taxon>
        <taxon>Gammaproteobacteria</taxon>
        <taxon>Alteromonadales</taxon>
        <taxon>Shewanellaceae</taxon>
        <taxon>Parashewanella</taxon>
    </lineage>
</organism>
<feature type="transmembrane region" description="Helical" evidence="10">
    <location>
        <begin position="175"/>
        <end position="199"/>
    </location>
</feature>
<feature type="transmembrane region" description="Helical" evidence="10">
    <location>
        <begin position="38"/>
        <end position="61"/>
    </location>
</feature>
<dbReference type="PANTHER" id="PTHR43427">
    <property type="entry name" value="CHLORIDE CHANNEL PROTEIN CLC-E"/>
    <property type="match status" value="1"/>
</dbReference>
<feature type="transmembrane region" description="Helical" evidence="10">
    <location>
        <begin position="211"/>
        <end position="230"/>
    </location>
</feature>
<dbReference type="CDD" id="cd00400">
    <property type="entry name" value="Voltage_gated_ClC"/>
    <property type="match status" value="1"/>
</dbReference>
<dbReference type="GO" id="GO:0005254">
    <property type="term" value="F:chloride channel activity"/>
    <property type="evidence" value="ECO:0007669"/>
    <property type="project" value="UniProtKB-KW"/>
</dbReference>
<dbReference type="InterPro" id="IPR050368">
    <property type="entry name" value="ClC-type_chloride_channel"/>
</dbReference>
<keyword evidence="8" id="KW-0868">Chloride</keyword>
<dbReference type="SUPFAM" id="SSF81340">
    <property type="entry name" value="Clc chloride channel"/>
    <property type="match status" value="1"/>
</dbReference>
<dbReference type="PRINTS" id="PR00762">
    <property type="entry name" value="CLCHANNEL"/>
</dbReference>
<dbReference type="Proteomes" id="UP000273022">
    <property type="component" value="Unassembled WGS sequence"/>
</dbReference>
<feature type="transmembrane region" description="Helical" evidence="10">
    <location>
        <begin position="321"/>
        <end position="341"/>
    </location>
</feature>
<keyword evidence="9" id="KW-0407">Ion channel</keyword>
<comment type="caution">
    <text evidence="11">The sequence shown here is derived from an EMBL/GenBank/DDBJ whole genome shotgun (WGS) entry which is preliminary data.</text>
</comment>
<dbReference type="AlphaFoldDB" id="A0A3A6U0B5"/>
<evidence type="ECO:0000256" key="8">
    <source>
        <dbReference type="ARBA" id="ARBA00023214"/>
    </source>
</evidence>
<dbReference type="OrthoDB" id="9767361at2"/>
<dbReference type="InterPro" id="IPR014743">
    <property type="entry name" value="Cl-channel_core"/>
</dbReference>
<feature type="transmembrane region" description="Helical" evidence="10">
    <location>
        <begin position="81"/>
        <end position="97"/>
    </location>
</feature>
<keyword evidence="7" id="KW-0869">Chloride channel</keyword>
<gene>
    <name evidence="11" type="ORF">D5R81_14975</name>
</gene>
<dbReference type="InterPro" id="IPR001807">
    <property type="entry name" value="ClC"/>
</dbReference>
<evidence type="ECO:0000256" key="6">
    <source>
        <dbReference type="ARBA" id="ARBA00023136"/>
    </source>
</evidence>
<keyword evidence="12" id="KW-1185">Reference proteome</keyword>
<dbReference type="GO" id="GO:0034707">
    <property type="term" value="C:chloride channel complex"/>
    <property type="evidence" value="ECO:0007669"/>
    <property type="project" value="UniProtKB-KW"/>
</dbReference>
<keyword evidence="5" id="KW-0406">Ion transport</keyword>
<sequence length="574" mass="62290">MHSTIKKVANTRSFLAINNYLRNGLKDHLSEGKTSIQLCLLALAFAIAASAVIIMFRLILNASYDYTELKQMSFSPDYTDYRIYLPLLGALVIWGIAKITSKRYQRMGIAYVMHRYKLHYGKIPLQSAPGQFFQALVALACNFSVGREGPAIHLGAVTASVIAEKFKLPDNCIRIMCASGVAAGIAATFNAPLAAVIFVFEVIVREYRIHYFFPILLAAVCGALSSRLAFGNVHEFEIINVIHIPLDHYPILLIGGLALGCCSAFFNFSLLIVTEKSKPWPLLNKLLLAGLITTTIGFFLPQALGNGELAINAAISEHSGLGLLIALLFAKTIATSCAIGLGVPGGIIGSLYGIGALLGAIIALLSVLIFPESAPYIGLYAVIGMTAMMGVCLSAPLAALVALLELTNDTSIILPAMFVTVPAFLIAYQVFNCRSIFFKQLEIMGLGYKVPPLNLGLQKRGVRSMMNTQFIVMNQNSELLLEVLKRADGRPVLIRKPDEQIHMLQLEVQVDGEDSALSAQPVPLLPDTASIDDAYKLLSPKRAGEVAIYQNNHTNIIGVISWSNLQTEINKGYV</sequence>
<dbReference type="Pfam" id="PF00654">
    <property type="entry name" value="Voltage_CLC"/>
    <property type="match status" value="1"/>
</dbReference>
<proteinExistence type="predicted"/>
<evidence type="ECO:0000256" key="3">
    <source>
        <dbReference type="ARBA" id="ARBA00022692"/>
    </source>
</evidence>
<evidence type="ECO:0000313" key="11">
    <source>
        <dbReference type="EMBL" id="RJY07876.1"/>
    </source>
</evidence>
<evidence type="ECO:0000313" key="12">
    <source>
        <dbReference type="Proteomes" id="UP000273022"/>
    </source>
</evidence>
<evidence type="ECO:0000256" key="10">
    <source>
        <dbReference type="SAM" id="Phobius"/>
    </source>
</evidence>
<keyword evidence="2" id="KW-0813">Transport</keyword>
<evidence type="ECO:0000256" key="9">
    <source>
        <dbReference type="ARBA" id="ARBA00023303"/>
    </source>
</evidence>
<feature type="transmembrane region" description="Helical" evidence="10">
    <location>
        <begin position="347"/>
        <end position="370"/>
    </location>
</feature>
<evidence type="ECO:0000256" key="4">
    <source>
        <dbReference type="ARBA" id="ARBA00022989"/>
    </source>
</evidence>
<feature type="transmembrane region" description="Helical" evidence="10">
    <location>
        <begin position="280"/>
        <end position="300"/>
    </location>
</feature>
<comment type="subcellular location">
    <subcellularLocation>
        <location evidence="1">Membrane</location>
        <topology evidence="1">Multi-pass membrane protein</topology>
    </subcellularLocation>
</comment>
<evidence type="ECO:0000256" key="7">
    <source>
        <dbReference type="ARBA" id="ARBA00023173"/>
    </source>
</evidence>
<dbReference type="PANTHER" id="PTHR43427:SF6">
    <property type="entry name" value="CHLORIDE CHANNEL PROTEIN CLC-E"/>
    <property type="match status" value="1"/>
</dbReference>
<dbReference type="Gene3D" id="1.10.3080.10">
    <property type="entry name" value="Clc chloride channel"/>
    <property type="match status" value="1"/>
</dbReference>
<accession>A0A3A6U0B5</accession>
<evidence type="ECO:0000256" key="2">
    <source>
        <dbReference type="ARBA" id="ARBA00022448"/>
    </source>
</evidence>
<feature type="transmembrane region" description="Helical" evidence="10">
    <location>
        <begin position="251"/>
        <end position="274"/>
    </location>
</feature>
<evidence type="ECO:0000256" key="5">
    <source>
        <dbReference type="ARBA" id="ARBA00023065"/>
    </source>
</evidence>
<keyword evidence="4 10" id="KW-1133">Transmembrane helix</keyword>